<sequence>MNVRSILSRLAIVATILATVLIVTGSLLGQPFFLGYVETGSMKPTMSPGDGFVSVPSSVAGSVREGDVVVFKPEEINGAEITTHRIVGETDRGYITQGDANPFTDQSDREPPVKDAQIVAKALQINGNVVVIPHLGTAVEGIQSVLRTVQGTLASLLGTGSVLGTQGLAYLFFAGALLFYAFDWYREGATRERAKRITKRDTGVSMRLVLVGFATLLVVGATAAMVAPSGTQQYGVVSAEFESERPNVVPMGESKTHSYEVFNGGLVPQQVYVEPASEGIAVSQQRLYVGGGQTVGTAVTLFAPPETGYYRRYLVEHRYLAVLPGGVVDSLYRVHPWAPIVAIDALLAGGFLALTLPFAPGGRIRKRTRNTGGLLGTVTRRFKRLVG</sequence>
<evidence type="ECO:0000313" key="6">
    <source>
        <dbReference type="EMBL" id="MWG33542.1"/>
    </source>
</evidence>
<evidence type="ECO:0000313" key="7">
    <source>
        <dbReference type="Proteomes" id="UP000451471"/>
    </source>
</evidence>
<proteinExistence type="predicted"/>
<dbReference type="SUPFAM" id="SSF51306">
    <property type="entry name" value="LexA/Signal peptidase"/>
    <property type="match status" value="1"/>
</dbReference>
<dbReference type="GO" id="GO:0016020">
    <property type="term" value="C:membrane"/>
    <property type="evidence" value="ECO:0007669"/>
    <property type="project" value="UniProtKB-SubCell"/>
</dbReference>
<keyword evidence="2 5" id="KW-0812">Transmembrane</keyword>
<feature type="transmembrane region" description="Helical" evidence="5">
    <location>
        <begin position="167"/>
        <end position="185"/>
    </location>
</feature>
<evidence type="ECO:0000256" key="5">
    <source>
        <dbReference type="SAM" id="Phobius"/>
    </source>
</evidence>
<dbReference type="CDD" id="cd06530">
    <property type="entry name" value="S26_SPase_I"/>
    <property type="match status" value="1"/>
</dbReference>
<dbReference type="OrthoDB" id="50404at2157"/>
<comment type="subcellular location">
    <subcellularLocation>
        <location evidence="1">Membrane</location>
    </subcellularLocation>
</comment>
<evidence type="ECO:0000256" key="2">
    <source>
        <dbReference type="ARBA" id="ARBA00022692"/>
    </source>
</evidence>
<keyword evidence="6" id="KW-0378">Hydrolase</keyword>
<evidence type="ECO:0000256" key="3">
    <source>
        <dbReference type="ARBA" id="ARBA00022989"/>
    </source>
</evidence>
<organism evidence="6 7">
    <name type="scientific">Halomarina oriensis</name>
    <dbReference type="NCBI Taxonomy" id="671145"/>
    <lineage>
        <taxon>Archaea</taxon>
        <taxon>Methanobacteriati</taxon>
        <taxon>Methanobacteriota</taxon>
        <taxon>Stenosarchaea group</taxon>
        <taxon>Halobacteria</taxon>
        <taxon>Halobacteriales</taxon>
        <taxon>Natronomonadaceae</taxon>
        <taxon>Halomarina</taxon>
    </lineage>
</organism>
<dbReference type="EMBL" id="WSZK01000008">
    <property type="protein sequence ID" value="MWG33542.1"/>
    <property type="molecule type" value="Genomic_DNA"/>
</dbReference>
<dbReference type="Proteomes" id="UP000451471">
    <property type="component" value="Unassembled WGS sequence"/>
</dbReference>
<evidence type="ECO:0000256" key="1">
    <source>
        <dbReference type="ARBA" id="ARBA00004370"/>
    </source>
</evidence>
<gene>
    <name evidence="6" type="ORF">GQS65_03390</name>
</gene>
<dbReference type="RefSeq" id="WP_158203269.1">
    <property type="nucleotide sequence ID" value="NZ_WSZK01000008.1"/>
</dbReference>
<keyword evidence="7" id="KW-1185">Reference proteome</keyword>
<comment type="caution">
    <text evidence="6">The sequence shown here is derived from an EMBL/GenBank/DDBJ whole genome shotgun (WGS) entry which is preliminary data.</text>
</comment>
<dbReference type="GO" id="GO:0006465">
    <property type="term" value="P:signal peptide processing"/>
    <property type="evidence" value="ECO:0007669"/>
    <property type="project" value="InterPro"/>
</dbReference>
<dbReference type="GO" id="GO:0004252">
    <property type="term" value="F:serine-type endopeptidase activity"/>
    <property type="evidence" value="ECO:0007669"/>
    <property type="project" value="InterPro"/>
</dbReference>
<dbReference type="EC" id="3.4.21.89" evidence="6"/>
<keyword evidence="3 5" id="KW-1133">Transmembrane helix</keyword>
<keyword evidence="4 5" id="KW-0472">Membrane</keyword>
<dbReference type="InterPro" id="IPR001733">
    <property type="entry name" value="Peptidase_S26B"/>
</dbReference>
<dbReference type="AlphaFoldDB" id="A0A6B0GFE3"/>
<evidence type="ECO:0000256" key="4">
    <source>
        <dbReference type="ARBA" id="ARBA00023136"/>
    </source>
</evidence>
<accession>A0A6B0GFE3</accession>
<dbReference type="InterPro" id="IPR036286">
    <property type="entry name" value="LexA/Signal_pep-like_sf"/>
</dbReference>
<feature type="transmembrane region" description="Helical" evidence="5">
    <location>
        <begin position="337"/>
        <end position="359"/>
    </location>
</feature>
<reference evidence="6 7" key="1">
    <citation type="submission" date="2019-12" db="EMBL/GenBank/DDBJ databases">
        <title>Halocatena pleomorpha gen. nov. sp. nov., an extremely halophilic archaeon of family Halobacteriaceae isolated from saltpan soil.</title>
        <authorList>
            <person name="Pal Y."/>
            <person name="Verma A."/>
            <person name="Krishnamurthi S."/>
            <person name="Kumar P."/>
        </authorList>
    </citation>
    <scope>NUCLEOTIDE SEQUENCE [LARGE SCALE GENOMIC DNA]</scope>
    <source>
        <strain evidence="6 7">JCM 16495</strain>
    </source>
</reference>
<feature type="transmembrane region" description="Helical" evidence="5">
    <location>
        <begin position="206"/>
        <end position="227"/>
    </location>
</feature>
<name>A0A6B0GFE3_9EURY</name>
<dbReference type="NCBIfam" id="TIGR02228">
    <property type="entry name" value="sigpep_I_arch"/>
    <property type="match status" value="1"/>
</dbReference>
<dbReference type="InterPro" id="IPR019533">
    <property type="entry name" value="Peptidase_S26"/>
</dbReference>
<dbReference type="GO" id="GO:0009003">
    <property type="term" value="F:signal peptidase activity"/>
    <property type="evidence" value="ECO:0007669"/>
    <property type="project" value="UniProtKB-EC"/>
</dbReference>
<protein>
    <submittedName>
        <fullName evidence="6">Signal peptidase I</fullName>
        <ecNumber evidence="6">3.4.21.89</ecNumber>
    </submittedName>
</protein>